<dbReference type="EMBL" id="VSRR010027131">
    <property type="protein sequence ID" value="MPC68020.1"/>
    <property type="molecule type" value="Genomic_DNA"/>
</dbReference>
<keyword evidence="3" id="KW-1185">Reference proteome</keyword>
<dbReference type="AlphaFoldDB" id="A0A5B7H7B4"/>
<protein>
    <submittedName>
        <fullName evidence="2">Uncharacterized protein</fullName>
    </submittedName>
</protein>
<reference evidence="2 3" key="1">
    <citation type="submission" date="2019-05" db="EMBL/GenBank/DDBJ databases">
        <title>Another draft genome of Portunus trituberculatus and its Hox gene families provides insights of decapod evolution.</title>
        <authorList>
            <person name="Jeong J.-H."/>
            <person name="Song I."/>
            <person name="Kim S."/>
            <person name="Choi T."/>
            <person name="Kim D."/>
            <person name="Ryu S."/>
            <person name="Kim W."/>
        </authorList>
    </citation>
    <scope>NUCLEOTIDE SEQUENCE [LARGE SCALE GENOMIC DNA]</scope>
    <source>
        <tissue evidence="2">Muscle</tissue>
    </source>
</reference>
<proteinExistence type="predicted"/>
<accession>A0A5B7H7B4</accession>
<evidence type="ECO:0000256" key="1">
    <source>
        <dbReference type="SAM" id="MobiDB-lite"/>
    </source>
</evidence>
<name>A0A5B7H7B4_PORTR</name>
<gene>
    <name evidence="2" type="ORF">E2C01_062210</name>
</gene>
<feature type="compositionally biased region" description="Polar residues" evidence="1">
    <location>
        <begin position="12"/>
        <end position="23"/>
    </location>
</feature>
<dbReference type="OrthoDB" id="6380429at2759"/>
<organism evidence="2 3">
    <name type="scientific">Portunus trituberculatus</name>
    <name type="common">Swimming crab</name>
    <name type="synonym">Neptunus trituberculatus</name>
    <dbReference type="NCBI Taxonomy" id="210409"/>
    <lineage>
        <taxon>Eukaryota</taxon>
        <taxon>Metazoa</taxon>
        <taxon>Ecdysozoa</taxon>
        <taxon>Arthropoda</taxon>
        <taxon>Crustacea</taxon>
        <taxon>Multicrustacea</taxon>
        <taxon>Malacostraca</taxon>
        <taxon>Eumalacostraca</taxon>
        <taxon>Eucarida</taxon>
        <taxon>Decapoda</taxon>
        <taxon>Pleocyemata</taxon>
        <taxon>Brachyura</taxon>
        <taxon>Eubrachyura</taxon>
        <taxon>Portunoidea</taxon>
        <taxon>Portunidae</taxon>
        <taxon>Portuninae</taxon>
        <taxon>Portunus</taxon>
    </lineage>
</organism>
<evidence type="ECO:0000313" key="3">
    <source>
        <dbReference type="Proteomes" id="UP000324222"/>
    </source>
</evidence>
<feature type="region of interest" description="Disordered" evidence="1">
    <location>
        <begin position="1"/>
        <end position="28"/>
    </location>
</feature>
<dbReference type="Proteomes" id="UP000324222">
    <property type="component" value="Unassembled WGS sequence"/>
</dbReference>
<evidence type="ECO:0000313" key="2">
    <source>
        <dbReference type="EMBL" id="MPC68020.1"/>
    </source>
</evidence>
<sequence>MKRYWVHRRDNTSTATQSNPTQHTSRHHIHLAPKTISAKNSRCSTVWRVYPADPGSGNLVLGPSIAKTGIRVRLSLSRPSGDGRSWVIRT</sequence>
<comment type="caution">
    <text evidence="2">The sequence shown here is derived from an EMBL/GenBank/DDBJ whole genome shotgun (WGS) entry which is preliminary data.</text>
</comment>